<reference evidence="8 9" key="2">
    <citation type="submission" date="2018-03" db="EMBL/GenBank/DDBJ databases">
        <authorList>
            <person name="Keele B.F."/>
        </authorList>
    </citation>
    <scope>NUCLEOTIDE SEQUENCE [LARGE SCALE GENOMIC DNA]</scope>
    <source>
        <strain evidence="8 9">D13</strain>
    </source>
</reference>
<proteinExistence type="inferred from homology"/>
<dbReference type="InterPro" id="IPR002180">
    <property type="entry name" value="LS/RS"/>
</dbReference>
<dbReference type="CDD" id="cd09209">
    <property type="entry name" value="Lumazine_synthase-I"/>
    <property type="match status" value="1"/>
</dbReference>
<keyword evidence="5 7" id="KW-0808">Transferase</keyword>
<dbReference type="HAMAP" id="MF_00178">
    <property type="entry name" value="Lumazine_synth"/>
    <property type="match status" value="1"/>
</dbReference>
<evidence type="ECO:0000256" key="1">
    <source>
        <dbReference type="ARBA" id="ARBA00004917"/>
    </source>
</evidence>
<evidence type="ECO:0000256" key="6">
    <source>
        <dbReference type="ARBA" id="ARBA00048785"/>
    </source>
</evidence>
<evidence type="ECO:0000313" key="9">
    <source>
        <dbReference type="Proteomes" id="UP000241074"/>
    </source>
</evidence>
<evidence type="ECO:0000256" key="4">
    <source>
        <dbReference type="ARBA" id="ARBA00022619"/>
    </source>
</evidence>
<dbReference type="SUPFAM" id="SSF52121">
    <property type="entry name" value="Lumazine synthase"/>
    <property type="match status" value="1"/>
</dbReference>
<keyword evidence="9" id="KW-1185">Reference proteome</keyword>
<comment type="function">
    <text evidence="7">Catalyzes the formation of 6,7-dimethyl-8-ribityllumazine by condensation of 5-amino-6-(D-ribitylamino)uracil with 3,4-dihydroxy-2-butanone 4-phosphate. This is the penultimate step in the biosynthesis of riboflavin.</text>
</comment>
<feature type="active site" description="Proton donor" evidence="7">
    <location>
        <position position="88"/>
    </location>
</feature>
<dbReference type="Pfam" id="PF00885">
    <property type="entry name" value="DMRL_synthase"/>
    <property type="match status" value="1"/>
</dbReference>
<accession>A0A2P1PZE3</accession>
<dbReference type="Gene3D" id="3.40.50.960">
    <property type="entry name" value="Lumazine/riboflavin synthase"/>
    <property type="match status" value="1"/>
</dbReference>
<dbReference type="GO" id="GO:0000906">
    <property type="term" value="F:6,7-dimethyl-8-ribityllumazine synthase activity"/>
    <property type="evidence" value="ECO:0007669"/>
    <property type="project" value="UniProtKB-UniRule"/>
</dbReference>
<dbReference type="GO" id="GO:0009349">
    <property type="term" value="C:riboflavin synthase complex"/>
    <property type="evidence" value="ECO:0007669"/>
    <property type="project" value="UniProtKB-UniRule"/>
</dbReference>
<dbReference type="UniPathway" id="UPA00275">
    <property type="reaction ID" value="UER00404"/>
</dbReference>
<feature type="binding site" evidence="7">
    <location>
        <position position="22"/>
    </location>
    <ligand>
        <name>5-amino-6-(D-ribitylamino)uracil</name>
        <dbReference type="ChEBI" id="CHEBI:15934"/>
    </ligand>
</feature>
<feature type="binding site" evidence="7">
    <location>
        <position position="113"/>
    </location>
    <ligand>
        <name>5-amino-6-(D-ribitylamino)uracil</name>
        <dbReference type="ChEBI" id="CHEBI:15934"/>
    </ligand>
</feature>
<dbReference type="InterPro" id="IPR036467">
    <property type="entry name" value="LS/RS_sf"/>
</dbReference>
<evidence type="ECO:0000313" key="8">
    <source>
        <dbReference type="EMBL" id="AVQ00206.1"/>
    </source>
</evidence>
<comment type="catalytic activity">
    <reaction evidence="6 7">
        <text>(2S)-2-hydroxy-3-oxobutyl phosphate + 5-amino-6-(D-ribitylamino)uracil = 6,7-dimethyl-8-(1-D-ribityl)lumazine + phosphate + 2 H2O + H(+)</text>
        <dbReference type="Rhea" id="RHEA:26152"/>
        <dbReference type="ChEBI" id="CHEBI:15377"/>
        <dbReference type="ChEBI" id="CHEBI:15378"/>
        <dbReference type="ChEBI" id="CHEBI:15934"/>
        <dbReference type="ChEBI" id="CHEBI:43474"/>
        <dbReference type="ChEBI" id="CHEBI:58201"/>
        <dbReference type="ChEBI" id="CHEBI:58830"/>
        <dbReference type="EC" id="2.5.1.78"/>
    </reaction>
</comment>
<feature type="binding site" evidence="7">
    <location>
        <begin position="80"/>
        <end position="82"/>
    </location>
    <ligand>
        <name>5-amino-6-(D-ribitylamino)uracil</name>
        <dbReference type="ChEBI" id="CHEBI:15934"/>
    </ligand>
</feature>
<dbReference type="PANTHER" id="PTHR21058:SF0">
    <property type="entry name" value="6,7-DIMETHYL-8-RIBITYLLUMAZINE SYNTHASE"/>
    <property type="match status" value="1"/>
</dbReference>
<dbReference type="AlphaFoldDB" id="A0A2P1PZE3"/>
<dbReference type="KEGG" id="xba:C7S18_20405"/>
<keyword evidence="4 7" id="KW-0686">Riboflavin biosynthesis</keyword>
<dbReference type="Proteomes" id="UP000241074">
    <property type="component" value="Chromosome"/>
</dbReference>
<dbReference type="EC" id="2.5.1.78" evidence="3 7"/>
<comment type="subunit">
    <text evidence="7">Forms an icosahedral capsid composed of 60 subunits, arranged as a dodecamer of pentamers.</text>
</comment>
<dbReference type="EMBL" id="CP027860">
    <property type="protein sequence ID" value="AVQ00206.1"/>
    <property type="molecule type" value="Genomic_DNA"/>
</dbReference>
<dbReference type="NCBIfam" id="TIGR00114">
    <property type="entry name" value="lumazine-synth"/>
    <property type="match status" value="1"/>
</dbReference>
<dbReference type="GO" id="GO:0009231">
    <property type="term" value="P:riboflavin biosynthetic process"/>
    <property type="evidence" value="ECO:0007669"/>
    <property type="project" value="UniProtKB-UniRule"/>
</dbReference>
<evidence type="ECO:0000256" key="5">
    <source>
        <dbReference type="ARBA" id="ARBA00022679"/>
    </source>
</evidence>
<name>A0A2P1PZE3_9GAMM</name>
<comment type="pathway">
    <text evidence="1 7">Cofactor biosynthesis; riboflavin biosynthesis; riboflavin from 2-hydroxy-3-oxobutyl phosphate and 5-amino-6-(D-ribitylamino)uracil: step 1/2.</text>
</comment>
<organism evidence="8 9">
    <name type="scientific">Ahniella affigens</name>
    <dbReference type="NCBI Taxonomy" id="2021234"/>
    <lineage>
        <taxon>Bacteria</taxon>
        <taxon>Pseudomonadati</taxon>
        <taxon>Pseudomonadota</taxon>
        <taxon>Gammaproteobacteria</taxon>
        <taxon>Lysobacterales</taxon>
        <taxon>Rhodanobacteraceae</taxon>
        <taxon>Ahniella</taxon>
    </lineage>
</organism>
<gene>
    <name evidence="7" type="primary">ribH</name>
    <name evidence="8" type="ORF">C7S18_20405</name>
</gene>
<evidence type="ECO:0000256" key="7">
    <source>
        <dbReference type="HAMAP-Rule" id="MF_00178"/>
    </source>
</evidence>
<reference evidence="8 9" key="1">
    <citation type="submission" date="2018-03" db="EMBL/GenBank/DDBJ databases">
        <title>Ahniella affigens gen. nov., sp. nov., a gammaproteobacterium isolated from sandy soil near a stream.</title>
        <authorList>
            <person name="Ko Y."/>
            <person name="Kim J.-H."/>
        </authorList>
    </citation>
    <scope>NUCLEOTIDE SEQUENCE [LARGE SCALE GENOMIC DNA]</scope>
    <source>
        <strain evidence="8 9">D13</strain>
    </source>
</reference>
<dbReference type="PANTHER" id="PTHR21058">
    <property type="entry name" value="6,7-DIMETHYL-8-RIBITYLLUMAZINE SYNTHASE DMRL SYNTHASE LUMAZINE SYNTHASE"/>
    <property type="match status" value="1"/>
</dbReference>
<feature type="binding site" evidence="7">
    <location>
        <begin position="56"/>
        <end position="58"/>
    </location>
    <ligand>
        <name>5-amino-6-(D-ribitylamino)uracil</name>
        <dbReference type="ChEBI" id="CHEBI:15934"/>
    </ligand>
</feature>
<dbReference type="OrthoDB" id="9809709at2"/>
<feature type="binding site" evidence="7">
    <location>
        <begin position="85"/>
        <end position="86"/>
    </location>
    <ligand>
        <name>(2S)-2-hydroxy-3-oxobutyl phosphate</name>
        <dbReference type="ChEBI" id="CHEBI:58830"/>
    </ligand>
</feature>
<protein>
    <recommendedName>
        <fullName evidence="3 7">6,7-dimethyl-8-ribityllumazine synthase</fullName>
        <shortName evidence="7">DMRL synthase</shortName>
        <shortName evidence="7">LS</shortName>
        <shortName evidence="7">Lumazine synthase</shortName>
        <ecNumber evidence="3 7">2.5.1.78</ecNumber>
    </recommendedName>
</protein>
<comment type="similarity">
    <text evidence="2 7">Belongs to the DMRL synthase family.</text>
</comment>
<evidence type="ECO:0000256" key="2">
    <source>
        <dbReference type="ARBA" id="ARBA00007424"/>
    </source>
</evidence>
<evidence type="ECO:0000256" key="3">
    <source>
        <dbReference type="ARBA" id="ARBA00012664"/>
    </source>
</evidence>
<sequence>MTQLDPDLDTESLQVAIIASRFNAGVVDRLIQGAVKTLIDQGLAPQGIALMRVPGAWELPLLAKRLADSGAFDGIIALGCVVRGETAHFDVIVNESGRGLMQVSLESGVPISNGVLACESEAQAIARAGGELGNKGEEAATALLELIGVVEAVETTFDMLELNDGPNSGLDIDEVMDAMEDMRQALEAQERKKKAR</sequence>
<feature type="binding site" evidence="7">
    <location>
        <position position="127"/>
    </location>
    <ligand>
        <name>(2S)-2-hydroxy-3-oxobutyl phosphate</name>
        <dbReference type="ChEBI" id="CHEBI:58830"/>
    </ligand>
</feature>
<dbReference type="GO" id="GO:0005829">
    <property type="term" value="C:cytosol"/>
    <property type="evidence" value="ECO:0007669"/>
    <property type="project" value="TreeGrafter"/>
</dbReference>
<dbReference type="InterPro" id="IPR034964">
    <property type="entry name" value="LS"/>
</dbReference>